<dbReference type="Pfam" id="PF00534">
    <property type="entry name" value="Glycos_transf_1"/>
    <property type="match status" value="1"/>
</dbReference>
<dbReference type="SUPFAM" id="SSF53756">
    <property type="entry name" value="UDP-Glycosyltransferase/glycogen phosphorylase"/>
    <property type="match status" value="1"/>
</dbReference>
<evidence type="ECO:0000259" key="2">
    <source>
        <dbReference type="Pfam" id="PF00534"/>
    </source>
</evidence>
<accession>A0A399D2Y2</accession>
<feature type="domain" description="Glycosyl transferase family 1" evidence="2">
    <location>
        <begin position="218"/>
        <end position="370"/>
    </location>
</feature>
<dbReference type="Gene3D" id="3.40.50.2000">
    <property type="entry name" value="Glycogen Phosphorylase B"/>
    <property type="match status" value="2"/>
</dbReference>
<evidence type="ECO:0000313" key="4">
    <source>
        <dbReference type="EMBL" id="RIH65989.1"/>
    </source>
</evidence>
<name>A0A399D2Y2_9BACT</name>
<dbReference type="InterPro" id="IPR028098">
    <property type="entry name" value="Glyco_trans_4-like_N"/>
</dbReference>
<dbReference type="AlphaFoldDB" id="A0A399D2Y2"/>
<evidence type="ECO:0000256" key="1">
    <source>
        <dbReference type="ARBA" id="ARBA00022679"/>
    </source>
</evidence>
<dbReference type="InterPro" id="IPR001296">
    <property type="entry name" value="Glyco_trans_1"/>
</dbReference>
<feature type="domain" description="Glycosyltransferase subfamily 4-like N-terminal" evidence="3">
    <location>
        <begin position="39"/>
        <end position="198"/>
    </location>
</feature>
<sequence length="398" mass="45667">MRVPCLTAQAGQAYYTVETKKINRMKIGFDAKRAFLNSSGLGNYSRNTLNALQRFFPENQYILFTPEVKNRLFDNYQRFKVVSPRNMVAKKFKSLWRSLFLVPHLKRHGVDLFHGLSNEIPQGIHKSNIPSVVTVHDLIFMRYPEFYKPIDRKIYFKKIKYACHVADKIIAISKQTKHDIETFFHIPKEKIELIYQPVGAAFFEKQHIESVREKYHLPERFILAVGTLEPRKNQLALLQALHSAKIRIPVIFVGKQTRPYTSEIQHFLSEKKMENQVIFLPHVPETDLAGLYQSATLSVYISVFEGFGLPVIEAMASGCPVLTSTVSVLPETAGDAAILCNPSAIEEIAQKIASLLQNEPLRNELIQKGRVRAEQFHPENYAKNLVSLYAKIWEEKHA</sequence>
<keyword evidence="1 4" id="KW-0808">Transferase</keyword>
<evidence type="ECO:0000259" key="3">
    <source>
        <dbReference type="Pfam" id="PF13439"/>
    </source>
</evidence>
<organism evidence="4 5">
    <name type="scientific">Mariniphaga sediminis</name>
    <dbReference type="NCBI Taxonomy" id="1628158"/>
    <lineage>
        <taxon>Bacteria</taxon>
        <taxon>Pseudomonadati</taxon>
        <taxon>Bacteroidota</taxon>
        <taxon>Bacteroidia</taxon>
        <taxon>Marinilabiliales</taxon>
        <taxon>Prolixibacteraceae</taxon>
        <taxon>Mariniphaga</taxon>
    </lineage>
</organism>
<dbReference type="OrthoDB" id="9801609at2"/>
<dbReference type="PANTHER" id="PTHR46401:SF2">
    <property type="entry name" value="GLYCOSYLTRANSFERASE WBBK-RELATED"/>
    <property type="match status" value="1"/>
</dbReference>
<dbReference type="Pfam" id="PF13439">
    <property type="entry name" value="Glyco_transf_4"/>
    <property type="match status" value="1"/>
</dbReference>
<dbReference type="CDD" id="cd03809">
    <property type="entry name" value="GT4_MtfB-like"/>
    <property type="match status" value="1"/>
</dbReference>
<proteinExistence type="predicted"/>
<dbReference type="Proteomes" id="UP000266441">
    <property type="component" value="Unassembled WGS sequence"/>
</dbReference>
<reference evidence="4 5" key="1">
    <citation type="journal article" date="2015" name="Int. J. Syst. Evol. Microbiol.">
        <title>Mariniphaga sediminis sp. nov., isolated from coastal sediment.</title>
        <authorList>
            <person name="Wang F.Q."/>
            <person name="Shen Q.Y."/>
            <person name="Chen G.J."/>
            <person name="Du Z.J."/>
        </authorList>
    </citation>
    <scope>NUCLEOTIDE SEQUENCE [LARGE SCALE GENOMIC DNA]</scope>
    <source>
        <strain evidence="4 5">SY21</strain>
    </source>
</reference>
<keyword evidence="5" id="KW-1185">Reference proteome</keyword>
<dbReference type="GO" id="GO:0016757">
    <property type="term" value="F:glycosyltransferase activity"/>
    <property type="evidence" value="ECO:0007669"/>
    <property type="project" value="InterPro"/>
</dbReference>
<protein>
    <submittedName>
        <fullName evidence="4">Glycosyltransferase family 1 protein</fullName>
    </submittedName>
</protein>
<evidence type="ECO:0000313" key="5">
    <source>
        <dbReference type="Proteomes" id="UP000266441"/>
    </source>
</evidence>
<dbReference type="PANTHER" id="PTHR46401">
    <property type="entry name" value="GLYCOSYLTRANSFERASE WBBK-RELATED"/>
    <property type="match status" value="1"/>
</dbReference>
<comment type="caution">
    <text evidence="4">The sequence shown here is derived from an EMBL/GenBank/DDBJ whole genome shotgun (WGS) entry which is preliminary data.</text>
</comment>
<dbReference type="EMBL" id="QWET01000004">
    <property type="protein sequence ID" value="RIH65989.1"/>
    <property type="molecule type" value="Genomic_DNA"/>
</dbReference>
<gene>
    <name evidence="4" type="ORF">D1164_06910</name>
</gene>